<dbReference type="EMBL" id="JAKXMK010000050">
    <property type="protein sequence ID" value="MCH6171817.1"/>
    <property type="molecule type" value="Genomic_DNA"/>
</dbReference>
<dbReference type="Gene3D" id="3.40.50.1820">
    <property type="entry name" value="alpha/beta hydrolase"/>
    <property type="match status" value="1"/>
</dbReference>
<feature type="domain" description="AB hydrolase-1" evidence="4">
    <location>
        <begin position="100"/>
        <end position="256"/>
    </location>
</feature>
<dbReference type="SUPFAM" id="SSF53474">
    <property type="entry name" value="alpha/beta-Hydrolases"/>
    <property type="match status" value="1"/>
</dbReference>
<evidence type="ECO:0000256" key="3">
    <source>
        <dbReference type="SAM" id="SignalP"/>
    </source>
</evidence>
<proteinExistence type="inferred from homology"/>
<comment type="caution">
    <text evidence="6">The sequence shown here is derived from an EMBL/GenBank/DDBJ whole genome shotgun (WGS) entry which is preliminary data.</text>
</comment>
<dbReference type="GO" id="GO:0016787">
    <property type="term" value="F:hydrolase activity"/>
    <property type="evidence" value="ECO:0007669"/>
    <property type="project" value="UniProtKB-KW"/>
</dbReference>
<keyword evidence="7" id="KW-1185">Reference proteome</keyword>
<evidence type="ECO:0000313" key="6">
    <source>
        <dbReference type="EMBL" id="MCH6171817.1"/>
    </source>
</evidence>
<evidence type="ECO:0000256" key="1">
    <source>
        <dbReference type="ARBA" id="ARBA00010088"/>
    </source>
</evidence>
<dbReference type="Proteomes" id="UP001299970">
    <property type="component" value="Unassembled WGS sequence"/>
</dbReference>
<dbReference type="InterPro" id="IPR013595">
    <property type="entry name" value="Pept_S33_TAP-like_C"/>
</dbReference>
<dbReference type="PROSITE" id="PS51257">
    <property type="entry name" value="PROKAR_LIPOPROTEIN"/>
    <property type="match status" value="1"/>
</dbReference>
<feature type="domain" description="Peptidase S33 tripeptidyl aminopeptidase-like C-terminal" evidence="5">
    <location>
        <begin position="422"/>
        <end position="521"/>
    </location>
</feature>
<accession>A0ABS9TTJ0</accession>
<dbReference type="PANTHER" id="PTHR43248">
    <property type="entry name" value="2-SUCCINYL-6-HYDROXY-2,4-CYCLOHEXADIENE-1-CARBOXYLATE SYNTHASE"/>
    <property type="match status" value="1"/>
</dbReference>
<dbReference type="PANTHER" id="PTHR43248:SF30">
    <property type="entry name" value="AB HYDROLASE-1 DOMAIN-CONTAINING PROTEIN"/>
    <property type="match status" value="1"/>
</dbReference>
<dbReference type="InterPro" id="IPR000073">
    <property type="entry name" value="AB_hydrolase_1"/>
</dbReference>
<keyword evidence="2 6" id="KW-0378">Hydrolase</keyword>
<dbReference type="InterPro" id="IPR051601">
    <property type="entry name" value="Serine_prot/Carboxylest_S33"/>
</dbReference>
<dbReference type="InterPro" id="IPR029058">
    <property type="entry name" value="AB_hydrolase_fold"/>
</dbReference>
<evidence type="ECO:0000313" key="7">
    <source>
        <dbReference type="Proteomes" id="UP001299970"/>
    </source>
</evidence>
<comment type="similarity">
    <text evidence="1">Belongs to the peptidase S33 family.</text>
</comment>
<evidence type="ECO:0000259" key="4">
    <source>
        <dbReference type="Pfam" id="PF00561"/>
    </source>
</evidence>
<keyword evidence="3" id="KW-0732">Signal</keyword>
<dbReference type="RefSeq" id="WP_241042624.1">
    <property type="nucleotide sequence ID" value="NZ_BAAAJF010000012.1"/>
</dbReference>
<evidence type="ECO:0000256" key="2">
    <source>
        <dbReference type="ARBA" id="ARBA00022801"/>
    </source>
</evidence>
<reference evidence="6 7" key="1">
    <citation type="submission" date="2022-03" db="EMBL/GenBank/DDBJ databases">
        <title>Pseudonocardia alaer sp. nov., a novel actinomycete isolated from reed forest soil.</title>
        <authorList>
            <person name="Wang L."/>
        </authorList>
    </citation>
    <scope>NUCLEOTIDE SEQUENCE [LARGE SCALE GENOMIC DNA]</scope>
    <source>
        <strain evidence="6 7">Y-16303</strain>
    </source>
</reference>
<dbReference type="Pfam" id="PF08386">
    <property type="entry name" value="Abhydrolase_4"/>
    <property type="match status" value="1"/>
</dbReference>
<feature type="chain" id="PRO_5046702622" evidence="3">
    <location>
        <begin position="29"/>
        <end position="540"/>
    </location>
</feature>
<evidence type="ECO:0000259" key="5">
    <source>
        <dbReference type="Pfam" id="PF08386"/>
    </source>
</evidence>
<gene>
    <name evidence="6" type="ORF">MMF94_39545</name>
</gene>
<feature type="signal peptide" evidence="3">
    <location>
        <begin position="1"/>
        <end position="28"/>
    </location>
</feature>
<name>A0ABS9TTJ0_9PSEU</name>
<organism evidence="6 7">
    <name type="scientific">Pseudonocardia alaniniphila</name>
    <dbReference type="NCBI Taxonomy" id="75291"/>
    <lineage>
        <taxon>Bacteria</taxon>
        <taxon>Bacillati</taxon>
        <taxon>Actinomycetota</taxon>
        <taxon>Actinomycetes</taxon>
        <taxon>Pseudonocardiales</taxon>
        <taxon>Pseudonocardiaceae</taxon>
        <taxon>Pseudonocardia</taxon>
    </lineage>
</organism>
<sequence length="540" mass="55371">MLPFRRRVSRSGVAVAAAALVLAGCAGGAAGSGAASARMSDASSSTSAPDPIAWNECGPNLDCATVEVPLEYTEPDGAQIPLAVMRHRATDPTQRIGSLFFNPGGPGVAATDTLRNMPATAGAPGTFSPDLLARFDVIAMDPRGVGQSGAVRCLTDEQRAEAAGTGSDPAVPGGKPLPELLADATAFTDGCAAHQSIEFLASLSTDNVAHDMDRIRAALGENQITYYGISYGTVVGPMYATLFPDRVRQMVLDAPVDTGLWFGDSLEFLNEVAVASERTLNAWFETCRTEGAAVCPFGGGDPEAAFDALIVALEAQPLQVAPVEGVTPGGMLDGAMVLEAARGLAGDRVTWPALTSALLGAQNGDGTLLHFLWTSITVSPFGVPTAMHEVHTAVRCADWQTLTDVAAHTAAATEVVAAVERIGTRAAYSALNCALWPAPNEDRVTGPLTAAGAPPALVIGGRLDPVTPHHWAESMVETLDSAVLLTREGVGHGSYGTVPCVDAAVDATLIDGVLPADGTVCNLEQPGTTAPVAFAPGGGN</sequence>
<dbReference type="Pfam" id="PF00561">
    <property type="entry name" value="Abhydrolase_1"/>
    <property type="match status" value="1"/>
</dbReference>
<protein>
    <submittedName>
        <fullName evidence="6">Alpha/beta hydrolase</fullName>
    </submittedName>
</protein>